<evidence type="ECO:0000256" key="2">
    <source>
        <dbReference type="SAM" id="Phobius"/>
    </source>
</evidence>
<dbReference type="Gene3D" id="3.40.50.1820">
    <property type="entry name" value="alpha/beta hydrolase"/>
    <property type="match status" value="1"/>
</dbReference>
<evidence type="ECO:0000313" key="4">
    <source>
        <dbReference type="EMBL" id="MFC5141230.1"/>
    </source>
</evidence>
<accession>A0ABV9ZKF7</accession>
<feature type="transmembrane region" description="Helical" evidence="2">
    <location>
        <begin position="17"/>
        <end position="39"/>
    </location>
</feature>
<sequence>MSADHRPRQPHHLSPGAVAGAVAGTVLGGAAAAGAVGAGRARSRILRQRERLSEEEKAHPSMLGLVPAGRESSVAADDGVRLSVEEVDPVEGGTPELTVVLVHGFALDRKCWHFQRRMLSELTEPTVRTVLYDQRRHGRSAQASARSCTIAQLGADLDAILRAVVPEGPIVLVGHSMGGMTIMALAERNPKLFRERIVGVSLLCTSAGDVMAGGLKQAVLSHRNPTVNVLGRIAHWQPAFADRVRRAAGNVIWAFVQGLSFGDRSTDPALVDLVDRTIAATPLDALTSFANTLSTHNRRAALAGLSQCEVLVAGGTRDRMIPYEHSELIAAEMPHAELLPLEGAGHMAMLEQPGEYDAALLELLRRCTHRSQVLRRLRPGGAPRTDRPRRGLRRPRRRA</sequence>
<organism evidence="4 5">
    <name type="scientific">Actinomycetospora rhizophila</name>
    <dbReference type="NCBI Taxonomy" id="1416876"/>
    <lineage>
        <taxon>Bacteria</taxon>
        <taxon>Bacillati</taxon>
        <taxon>Actinomycetota</taxon>
        <taxon>Actinomycetes</taxon>
        <taxon>Pseudonocardiales</taxon>
        <taxon>Pseudonocardiaceae</taxon>
        <taxon>Actinomycetospora</taxon>
    </lineage>
</organism>
<dbReference type="Proteomes" id="UP001596175">
    <property type="component" value="Unassembled WGS sequence"/>
</dbReference>
<gene>
    <name evidence="4" type="ORF">ACFPK1_23540</name>
</gene>
<name>A0ABV9ZKF7_9PSEU</name>
<dbReference type="Pfam" id="PF12697">
    <property type="entry name" value="Abhydrolase_6"/>
    <property type="match status" value="1"/>
</dbReference>
<proteinExistence type="predicted"/>
<keyword evidence="2" id="KW-0472">Membrane</keyword>
<dbReference type="PANTHER" id="PTHR43194:SF2">
    <property type="entry name" value="PEROXISOMAL MEMBRANE PROTEIN LPX1"/>
    <property type="match status" value="1"/>
</dbReference>
<reference evidence="5" key="1">
    <citation type="journal article" date="2019" name="Int. J. Syst. Evol. Microbiol.">
        <title>The Global Catalogue of Microorganisms (GCM) 10K type strain sequencing project: providing services to taxonomists for standard genome sequencing and annotation.</title>
        <authorList>
            <consortium name="The Broad Institute Genomics Platform"/>
            <consortium name="The Broad Institute Genome Sequencing Center for Infectious Disease"/>
            <person name="Wu L."/>
            <person name="Ma J."/>
        </authorList>
    </citation>
    <scope>NUCLEOTIDE SEQUENCE [LARGE SCALE GENOMIC DNA]</scope>
    <source>
        <strain evidence="5">XZYJ18</strain>
    </source>
</reference>
<dbReference type="PANTHER" id="PTHR43194">
    <property type="entry name" value="HYDROLASE ALPHA/BETA FOLD FAMILY"/>
    <property type="match status" value="1"/>
</dbReference>
<feature type="domain" description="AB hydrolase-1" evidence="3">
    <location>
        <begin position="99"/>
        <end position="356"/>
    </location>
</feature>
<keyword evidence="2" id="KW-1133">Transmembrane helix</keyword>
<dbReference type="InterPro" id="IPR029058">
    <property type="entry name" value="AB_hydrolase_fold"/>
</dbReference>
<dbReference type="RefSeq" id="WP_378023381.1">
    <property type="nucleotide sequence ID" value="NZ_JBHSKG010000014.1"/>
</dbReference>
<evidence type="ECO:0000256" key="1">
    <source>
        <dbReference type="SAM" id="MobiDB-lite"/>
    </source>
</evidence>
<evidence type="ECO:0000313" key="5">
    <source>
        <dbReference type="Proteomes" id="UP001596175"/>
    </source>
</evidence>
<feature type="compositionally biased region" description="Basic residues" evidence="1">
    <location>
        <begin position="390"/>
        <end position="399"/>
    </location>
</feature>
<comment type="caution">
    <text evidence="4">The sequence shown here is derived from an EMBL/GenBank/DDBJ whole genome shotgun (WGS) entry which is preliminary data.</text>
</comment>
<protein>
    <submittedName>
        <fullName evidence="4">Alpha/beta fold hydrolase</fullName>
    </submittedName>
</protein>
<keyword evidence="2" id="KW-0812">Transmembrane</keyword>
<feature type="region of interest" description="Disordered" evidence="1">
    <location>
        <begin position="374"/>
        <end position="399"/>
    </location>
</feature>
<dbReference type="InterPro" id="IPR050228">
    <property type="entry name" value="Carboxylesterase_BioH"/>
</dbReference>
<dbReference type="EMBL" id="JBHSKG010000014">
    <property type="protein sequence ID" value="MFC5141230.1"/>
    <property type="molecule type" value="Genomic_DNA"/>
</dbReference>
<keyword evidence="4" id="KW-0378">Hydrolase</keyword>
<evidence type="ECO:0000259" key="3">
    <source>
        <dbReference type="Pfam" id="PF12697"/>
    </source>
</evidence>
<dbReference type="InterPro" id="IPR000073">
    <property type="entry name" value="AB_hydrolase_1"/>
</dbReference>
<dbReference type="SUPFAM" id="SSF53474">
    <property type="entry name" value="alpha/beta-Hydrolases"/>
    <property type="match status" value="1"/>
</dbReference>
<dbReference type="GO" id="GO:0016787">
    <property type="term" value="F:hydrolase activity"/>
    <property type="evidence" value="ECO:0007669"/>
    <property type="project" value="UniProtKB-KW"/>
</dbReference>
<keyword evidence="5" id="KW-1185">Reference proteome</keyword>